<evidence type="ECO:0000259" key="3">
    <source>
        <dbReference type="PROSITE" id="PS51000"/>
    </source>
</evidence>
<organism evidence="4 5">
    <name type="scientific">Acetobacteroides hydrogenigenes</name>
    <dbReference type="NCBI Taxonomy" id="979970"/>
    <lineage>
        <taxon>Bacteria</taxon>
        <taxon>Pseudomonadati</taxon>
        <taxon>Bacteroidota</taxon>
        <taxon>Bacteroidia</taxon>
        <taxon>Bacteroidales</taxon>
        <taxon>Rikenellaceae</taxon>
        <taxon>Acetobacteroides</taxon>
    </lineage>
</organism>
<dbReference type="EMBL" id="SLWB01000017">
    <property type="protein sequence ID" value="TCN62924.1"/>
    <property type="molecule type" value="Genomic_DNA"/>
</dbReference>
<keyword evidence="2" id="KW-0804">Transcription</keyword>
<evidence type="ECO:0000256" key="2">
    <source>
        <dbReference type="ARBA" id="ARBA00023163"/>
    </source>
</evidence>
<dbReference type="Pfam" id="PF13280">
    <property type="entry name" value="WYL"/>
    <property type="match status" value="1"/>
</dbReference>
<keyword evidence="5" id="KW-1185">Reference proteome</keyword>
<dbReference type="AlphaFoldDB" id="A0A4R2EAJ4"/>
<dbReference type="OrthoDB" id="9815009at2"/>
<dbReference type="InterPro" id="IPR051534">
    <property type="entry name" value="CBASS_pafABC_assoc_protein"/>
</dbReference>
<dbReference type="GO" id="GO:0003677">
    <property type="term" value="F:DNA binding"/>
    <property type="evidence" value="ECO:0007669"/>
    <property type="project" value="UniProtKB-KW"/>
</dbReference>
<proteinExistence type="predicted"/>
<dbReference type="InterPro" id="IPR026881">
    <property type="entry name" value="WYL_dom"/>
</dbReference>
<dbReference type="Gene3D" id="1.10.10.10">
    <property type="entry name" value="Winged helix-like DNA-binding domain superfamily/Winged helix DNA-binding domain"/>
    <property type="match status" value="1"/>
</dbReference>
<comment type="caution">
    <text evidence="4">The sequence shown here is derived from an EMBL/GenBank/DDBJ whole genome shotgun (WGS) entry which is preliminary data.</text>
</comment>
<dbReference type="InterPro" id="IPR036388">
    <property type="entry name" value="WH-like_DNA-bd_sf"/>
</dbReference>
<dbReference type="PROSITE" id="PS51000">
    <property type="entry name" value="HTH_DEOR_2"/>
    <property type="match status" value="1"/>
</dbReference>
<evidence type="ECO:0000313" key="4">
    <source>
        <dbReference type="EMBL" id="TCN62924.1"/>
    </source>
</evidence>
<sequence>MNRIDRLQAILIHLQSKKVVTAAELAERFDLSIRTVYRDIRALEEAGVPIGSEAGVGYFLSESYHLPPVRFTNAEASALLMGAKFVEQMSDSQTRESCQSALFKIKSVLNAKEKDALEKLQDNILVFGRQNHGDNREQALLADVQQAIIGKTALDVEYHAGYTNQVTLRRVEPIGMIYYGNSWHLIGYCQLRNDYRDLRIDRILKLERTNIPFSKNAHICLDEYFERVQNREGMHKITLLVARDSQHHIKESKYWYGFTYDEEHDERWMRLHFRNSDLWGFSRWVIFGGGSVRVEEPEELKVLVHDFVKELTEAYSI</sequence>
<gene>
    <name evidence="4" type="ORF">CLV25_11763</name>
</gene>
<dbReference type="InterPro" id="IPR013196">
    <property type="entry name" value="HTH_11"/>
</dbReference>
<keyword evidence="4" id="KW-0238">DNA-binding</keyword>
<dbReference type="SMART" id="SM00420">
    <property type="entry name" value="HTH_DEOR"/>
    <property type="match status" value="1"/>
</dbReference>
<dbReference type="PANTHER" id="PTHR34580:SF3">
    <property type="entry name" value="PROTEIN PAFB"/>
    <property type="match status" value="1"/>
</dbReference>
<evidence type="ECO:0000313" key="5">
    <source>
        <dbReference type="Proteomes" id="UP000294830"/>
    </source>
</evidence>
<dbReference type="PIRSF" id="PIRSF016838">
    <property type="entry name" value="PafC"/>
    <property type="match status" value="1"/>
</dbReference>
<dbReference type="GO" id="GO:0003700">
    <property type="term" value="F:DNA-binding transcription factor activity"/>
    <property type="evidence" value="ECO:0007669"/>
    <property type="project" value="InterPro"/>
</dbReference>
<protein>
    <submittedName>
        <fullName evidence="4">Putative DNA-binding transcriptional regulator YafY</fullName>
    </submittedName>
</protein>
<dbReference type="Pfam" id="PF08279">
    <property type="entry name" value="HTH_11"/>
    <property type="match status" value="1"/>
</dbReference>
<dbReference type="InterPro" id="IPR001034">
    <property type="entry name" value="DeoR_HTH"/>
</dbReference>
<accession>A0A4R2EAJ4</accession>
<dbReference type="Proteomes" id="UP000294830">
    <property type="component" value="Unassembled WGS sequence"/>
</dbReference>
<dbReference type="InterPro" id="IPR036390">
    <property type="entry name" value="WH_DNA-bd_sf"/>
</dbReference>
<reference evidence="4 5" key="1">
    <citation type="submission" date="2019-03" db="EMBL/GenBank/DDBJ databases">
        <title>Genomic Encyclopedia of Archaeal and Bacterial Type Strains, Phase II (KMG-II): from individual species to whole genera.</title>
        <authorList>
            <person name="Goeker M."/>
        </authorList>
    </citation>
    <scope>NUCLEOTIDE SEQUENCE [LARGE SCALE GENOMIC DNA]</scope>
    <source>
        <strain evidence="4 5">RL-C</strain>
    </source>
</reference>
<dbReference type="RefSeq" id="WP_131840326.1">
    <property type="nucleotide sequence ID" value="NZ_SLWB01000017.1"/>
</dbReference>
<dbReference type="InterPro" id="IPR028349">
    <property type="entry name" value="PafC-like"/>
</dbReference>
<dbReference type="SUPFAM" id="SSF46785">
    <property type="entry name" value="Winged helix' DNA-binding domain"/>
    <property type="match status" value="1"/>
</dbReference>
<feature type="domain" description="HTH deoR-type" evidence="3">
    <location>
        <begin position="3"/>
        <end position="58"/>
    </location>
</feature>
<dbReference type="PROSITE" id="PS52050">
    <property type="entry name" value="WYL"/>
    <property type="match status" value="1"/>
</dbReference>
<evidence type="ECO:0000256" key="1">
    <source>
        <dbReference type="ARBA" id="ARBA00023015"/>
    </source>
</evidence>
<name>A0A4R2EAJ4_9BACT</name>
<dbReference type="PANTHER" id="PTHR34580">
    <property type="match status" value="1"/>
</dbReference>
<keyword evidence="1" id="KW-0805">Transcription regulation</keyword>